<dbReference type="PROSITE" id="PS50157">
    <property type="entry name" value="ZINC_FINGER_C2H2_2"/>
    <property type="match status" value="1"/>
</dbReference>
<dbReference type="InterPro" id="IPR050688">
    <property type="entry name" value="Zinc_finger/UBP_domain"/>
</dbReference>
<dbReference type="Proteomes" id="UP000324222">
    <property type="component" value="Unassembled WGS sequence"/>
</dbReference>
<evidence type="ECO:0000313" key="7">
    <source>
        <dbReference type="EMBL" id="MPC15543.1"/>
    </source>
</evidence>
<keyword evidence="4" id="KW-0862">Zinc</keyword>
<dbReference type="GO" id="GO:0045944">
    <property type="term" value="P:positive regulation of transcription by RNA polymerase II"/>
    <property type="evidence" value="ECO:0007669"/>
    <property type="project" value="TreeGrafter"/>
</dbReference>
<reference evidence="7 8" key="1">
    <citation type="submission" date="2019-05" db="EMBL/GenBank/DDBJ databases">
        <title>Another draft genome of Portunus trituberculatus and its Hox gene families provides insights of decapod evolution.</title>
        <authorList>
            <person name="Jeong J.-H."/>
            <person name="Song I."/>
            <person name="Kim S."/>
            <person name="Choi T."/>
            <person name="Kim D."/>
            <person name="Ryu S."/>
            <person name="Kim W."/>
        </authorList>
    </citation>
    <scope>NUCLEOTIDE SEQUENCE [LARGE SCALE GENOMIC DNA]</scope>
    <source>
        <tissue evidence="7">Muscle</tissue>
    </source>
</reference>
<dbReference type="SUPFAM" id="SSF57667">
    <property type="entry name" value="beta-beta-alpha zinc fingers"/>
    <property type="match status" value="1"/>
</dbReference>
<evidence type="ECO:0000256" key="1">
    <source>
        <dbReference type="ARBA" id="ARBA00022723"/>
    </source>
</evidence>
<evidence type="ECO:0000313" key="8">
    <source>
        <dbReference type="Proteomes" id="UP000324222"/>
    </source>
</evidence>
<comment type="caution">
    <text evidence="7">The sequence shown here is derived from an EMBL/GenBank/DDBJ whole genome shotgun (WGS) entry which is preliminary data.</text>
</comment>
<dbReference type="AlphaFoldDB" id="A0A5B7D5C3"/>
<dbReference type="FunFam" id="3.30.160.60:FF:001573">
    <property type="entry name" value="Zinc finger protein 407"/>
    <property type="match status" value="1"/>
</dbReference>
<keyword evidence="2" id="KW-0677">Repeat</keyword>
<evidence type="ECO:0000256" key="2">
    <source>
        <dbReference type="ARBA" id="ARBA00022737"/>
    </source>
</evidence>
<dbReference type="EMBL" id="VSRR010000435">
    <property type="protein sequence ID" value="MPC15543.1"/>
    <property type="molecule type" value="Genomic_DNA"/>
</dbReference>
<dbReference type="PANTHER" id="PTHR24403">
    <property type="entry name" value="ZINC FINGER PROTEIN"/>
    <property type="match status" value="1"/>
</dbReference>
<sequence>MARKTSSRPTKDAQVHKCQFATEIANLDQSISYFVYVVTSRRKACVSQDWSEDDAAGDLHRPYICNVCGYSTGKKYNINRHVLTHTGEKPFSCPHCSFRTARKINVHKHLLRAHREKLMRPRM</sequence>
<dbReference type="PANTHER" id="PTHR24403:SF67">
    <property type="entry name" value="FI01116P-RELATED"/>
    <property type="match status" value="1"/>
</dbReference>
<evidence type="ECO:0000256" key="4">
    <source>
        <dbReference type="ARBA" id="ARBA00022833"/>
    </source>
</evidence>
<evidence type="ECO:0000256" key="5">
    <source>
        <dbReference type="PROSITE-ProRule" id="PRU00042"/>
    </source>
</evidence>
<dbReference type="GO" id="GO:0008270">
    <property type="term" value="F:zinc ion binding"/>
    <property type="evidence" value="ECO:0007669"/>
    <property type="project" value="UniProtKB-KW"/>
</dbReference>
<dbReference type="InterPro" id="IPR036236">
    <property type="entry name" value="Znf_C2H2_sf"/>
</dbReference>
<keyword evidence="1" id="KW-0479">Metal-binding</keyword>
<proteinExistence type="predicted"/>
<dbReference type="InterPro" id="IPR013087">
    <property type="entry name" value="Znf_C2H2_type"/>
</dbReference>
<dbReference type="SMART" id="SM00355">
    <property type="entry name" value="ZnF_C2H2"/>
    <property type="match status" value="2"/>
</dbReference>
<organism evidence="7 8">
    <name type="scientific">Portunus trituberculatus</name>
    <name type="common">Swimming crab</name>
    <name type="synonym">Neptunus trituberculatus</name>
    <dbReference type="NCBI Taxonomy" id="210409"/>
    <lineage>
        <taxon>Eukaryota</taxon>
        <taxon>Metazoa</taxon>
        <taxon>Ecdysozoa</taxon>
        <taxon>Arthropoda</taxon>
        <taxon>Crustacea</taxon>
        <taxon>Multicrustacea</taxon>
        <taxon>Malacostraca</taxon>
        <taxon>Eumalacostraca</taxon>
        <taxon>Eucarida</taxon>
        <taxon>Decapoda</taxon>
        <taxon>Pleocyemata</taxon>
        <taxon>Brachyura</taxon>
        <taxon>Eubrachyura</taxon>
        <taxon>Portunoidea</taxon>
        <taxon>Portunidae</taxon>
        <taxon>Portuninae</taxon>
        <taxon>Portunus</taxon>
    </lineage>
</organism>
<dbReference type="Gene3D" id="3.30.160.60">
    <property type="entry name" value="Classic Zinc Finger"/>
    <property type="match status" value="2"/>
</dbReference>
<name>A0A5B7D5C3_PORTR</name>
<dbReference type="GO" id="GO:0005634">
    <property type="term" value="C:nucleus"/>
    <property type="evidence" value="ECO:0007669"/>
    <property type="project" value="TreeGrafter"/>
</dbReference>
<dbReference type="FunFam" id="3.30.160.60:FF:000100">
    <property type="entry name" value="Zinc finger 45-like"/>
    <property type="match status" value="1"/>
</dbReference>
<keyword evidence="8" id="KW-1185">Reference proteome</keyword>
<keyword evidence="3 5" id="KW-0863">Zinc-finger</keyword>
<evidence type="ECO:0000256" key="3">
    <source>
        <dbReference type="ARBA" id="ARBA00022771"/>
    </source>
</evidence>
<accession>A0A5B7D5C3</accession>
<feature type="domain" description="C2H2-type" evidence="6">
    <location>
        <begin position="63"/>
        <end position="90"/>
    </location>
</feature>
<evidence type="ECO:0000259" key="6">
    <source>
        <dbReference type="PROSITE" id="PS50157"/>
    </source>
</evidence>
<gene>
    <name evidence="7" type="primary">Znf641</name>
    <name evidence="7" type="ORF">E2C01_008339</name>
</gene>
<protein>
    <submittedName>
        <fullName evidence="7">Zinc finger protein 641</fullName>
    </submittedName>
</protein>
<dbReference type="OrthoDB" id="1939479at2759"/>